<evidence type="ECO:0000256" key="1">
    <source>
        <dbReference type="SAM" id="Phobius"/>
    </source>
</evidence>
<reference evidence="2" key="1">
    <citation type="journal article" date="2015" name="Nature">
        <title>Complex archaea that bridge the gap between prokaryotes and eukaryotes.</title>
        <authorList>
            <person name="Spang A."/>
            <person name="Saw J.H."/>
            <person name="Jorgensen S.L."/>
            <person name="Zaremba-Niedzwiedzka K."/>
            <person name="Martijn J."/>
            <person name="Lind A.E."/>
            <person name="van Eijk R."/>
            <person name="Schleper C."/>
            <person name="Guy L."/>
            <person name="Ettema T.J."/>
        </authorList>
    </citation>
    <scope>NUCLEOTIDE SEQUENCE</scope>
</reference>
<sequence>MKVFVKIVVLNLWIGSWLPFFYVALEITKLKNYDLEWYVILLYYIVAFLVWAIAIGSSIFLSKIQTHEWLNHLK</sequence>
<dbReference type="AlphaFoldDB" id="A0A0F9SI94"/>
<feature type="transmembrane region" description="Helical" evidence="1">
    <location>
        <begin position="7"/>
        <end position="25"/>
    </location>
</feature>
<feature type="transmembrane region" description="Helical" evidence="1">
    <location>
        <begin position="37"/>
        <end position="61"/>
    </location>
</feature>
<comment type="caution">
    <text evidence="2">The sequence shown here is derived from an EMBL/GenBank/DDBJ whole genome shotgun (WGS) entry which is preliminary data.</text>
</comment>
<organism evidence="2">
    <name type="scientific">marine sediment metagenome</name>
    <dbReference type="NCBI Taxonomy" id="412755"/>
    <lineage>
        <taxon>unclassified sequences</taxon>
        <taxon>metagenomes</taxon>
        <taxon>ecological metagenomes</taxon>
    </lineage>
</organism>
<name>A0A0F9SI94_9ZZZZ</name>
<protein>
    <submittedName>
        <fullName evidence="2">Uncharacterized protein</fullName>
    </submittedName>
</protein>
<evidence type="ECO:0000313" key="2">
    <source>
        <dbReference type="EMBL" id="KKN36666.1"/>
    </source>
</evidence>
<accession>A0A0F9SI94</accession>
<keyword evidence="1" id="KW-1133">Transmembrane helix</keyword>
<gene>
    <name evidence="2" type="ORF">LCGC14_0771330</name>
</gene>
<proteinExistence type="predicted"/>
<keyword evidence="1" id="KW-0812">Transmembrane</keyword>
<dbReference type="EMBL" id="LAZR01001951">
    <property type="protein sequence ID" value="KKN36666.1"/>
    <property type="molecule type" value="Genomic_DNA"/>
</dbReference>
<keyword evidence="1" id="KW-0472">Membrane</keyword>